<dbReference type="PANTHER" id="PTHR48104">
    <property type="entry name" value="METACASPASE-4"/>
    <property type="match status" value="1"/>
</dbReference>
<dbReference type="InterPro" id="IPR011600">
    <property type="entry name" value="Pept_C14_caspase"/>
</dbReference>
<dbReference type="InterPro" id="IPR018247">
    <property type="entry name" value="EF_Hand_1_Ca_BS"/>
</dbReference>
<dbReference type="Proteomes" id="UP000013201">
    <property type="component" value="Unassembled WGS sequence"/>
</dbReference>
<reference evidence="2 3" key="1">
    <citation type="submission" date="2013-03" db="EMBL/GenBank/DDBJ databases">
        <authorList>
            <person name="Le V."/>
        </authorList>
    </citation>
    <scope>NUCLEOTIDE SEQUENCE [LARGE SCALE GENOMIC DNA]</scope>
    <source>
        <strain evidence="2 3">BiD32</strain>
    </source>
</reference>
<dbReference type="PROSITE" id="PS00018">
    <property type="entry name" value="EF_HAND_1"/>
    <property type="match status" value="1"/>
</dbReference>
<dbReference type="EMBL" id="CAVK010000117">
    <property type="protein sequence ID" value="CCW18034.1"/>
    <property type="molecule type" value="Genomic_DNA"/>
</dbReference>
<reference evidence="3" key="2">
    <citation type="submission" date="2013-04" db="EMBL/GenBank/DDBJ databases">
        <title>Bisphenol A degrading Sphingobium sp. strain BiD32.</title>
        <authorList>
            <person name="Nielsen J.L."/>
            <person name="Zhou N.A."/>
            <person name="Kjeldal H."/>
        </authorList>
    </citation>
    <scope>NUCLEOTIDE SEQUENCE [LARGE SCALE GENOMIC DNA]</scope>
    <source>
        <strain evidence="3">BiD32</strain>
    </source>
</reference>
<keyword evidence="3" id="KW-1185">Reference proteome</keyword>
<dbReference type="InterPro" id="IPR029030">
    <property type="entry name" value="Caspase-like_dom_sf"/>
</dbReference>
<feature type="domain" description="Peptidase C14 caspase" evidence="1">
    <location>
        <begin position="31"/>
        <end position="266"/>
    </location>
</feature>
<dbReference type="InterPro" id="IPR050452">
    <property type="entry name" value="Metacaspase"/>
</dbReference>
<dbReference type="SUPFAM" id="SSF52129">
    <property type="entry name" value="Caspase-like"/>
    <property type="match status" value="1"/>
</dbReference>
<dbReference type="PANTHER" id="PTHR48104:SF30">
    <property type="entry name" value="METACASPASE-1"/>
    <property type="match status" value="1"/>
</dbReference>
<name>N1MMR9_9SPHN</name>
<dbReference type="AlphaFoldDB" id="N1MMR9"/>
<proteinExistence type="predicted"/>
<dbReference type="GO" id="GO:0006508">
    <property type="term" value="P:proteolysis"/>
    <property type="evidence" value="ECO:0007669"/>
    <property type="project" value="InterPro"/>
</dbReference>
<accession>N1MMR9</accession>
<dbReference type="GO" id="GO:0004197">
    <property type="term" value="F:cysteine-type endopeptidase activity"/>
    <property type="evidence" value="ECO:0007669"/>
    <property type="project" value="InterPro"/>
</dbReference>
<gene>
    <name evidence="2" type="ORF">EBBID32_23840</name>
</gene>
<evidence type="ECO:0000313" key="3">
    <source>
        <dbReference type="Proteomes" id="UP000013201"/>
    </source>
</evidence>
<dbReference type="Gene3D" id="3.40.50.1460">
    <property type="match status" value="1"/>
</dbReference>
<protein>
    <recommendedName>
        <fullName evidence="1">Peptidase C14 caspase domain-containing protein</fullName>
    </recommendedName>
</protein>
<evidence type="ECO:0000259" key="1">
    <source>
        <dbReference type="Pfam" id="PF00656"/>
    </source>
</evidence>
<dbReference type="Pfam" id="PF00656">
    <property type="entry name" value="Peptidase_C14"/>
    <property type="match status" value="1"/>
</dbReference>
<sequence length="557" mass="59729">MAKGLRGLWATVLTAFITILAFPSIARAETRALLVGAWQFRSPLIMDLAGPENDLAAMETVIRGQGASDVTVLRNDGVSRTTVETALHALGLRSRPGDWIFLYYTGHGALAEASVKGTRDGDTDQFLPLPGFDPDSKDAERFIVDKDFYTWLALYVPRGVQVLMMADTCHSGTLHRSVDPRAMGMTPRLTLGGRNVELGSRPAPRFASTLASVEGAALTATREDLPNLFYISAARDDQVAWENALPVEGAPTRGFLTWSFEQGLTTPRADGRGMAADQDGDGKLTVGELGTYLNVQVRMLSGQRQESSSIIPPGREGQGLFATVPPPPAPPVAPPLPGLYVADVKARASVTGNDHPWRVLIDGKGADFVWDSARQIMLRRTGDMVAQNVKTLPQLRGVIDKWAAIEALRPLLSEQRTRLMVGPLENGARYPTGAPVTLALAQKAGDQPVTAPQYATVFNIASDGTVQRLFPSAPSDGDGRLAPGQSLPVLDSQVIAPYGADHVVALVTPQPPDAFRLLLRTVENQRAAARLVAPIRDLLARAQGQASLSIGELYTGN</sequence>
<comment type="caution">
    <text evidence="2">The sequence shown here is derived from an EMBL/GenBank/DDBJ whole genome shotgun (WGS) entry which is preliminary data.</text>
</comment>
<evidence type="ECO:0000313" key="2">
    <source>
        <dbReference type="EMBL" id="CCW18034.1"/>
    </source>
</evidence>
<organism evidence="2 3">
    <name type="scientific">Sphingobium indicum BiD32</name>
    <dbReference type="NCBI Taxonomy" id="1301087"/>
    <lineage>
        <taxon>Bacteria</taxon>
        <taxon>Pseudomonadati</taxon>
        <taxon>Pseudomonadota</taxon>
        <taxon>Alphaproteobacteria</taxon>
        <taxon>Sphingomonadales</taxon>
        <taxon>Sphingomonadaceae</taxon>
        <taxon>Sphingobium</taxon>
    </lineage>
</organism>
<dbReference type="GO" id="GO:0005737">
    <property type="term" value="C:cytoplasm"/>
    <property type="evidence" value="ECO:0007669"/>
    <property type="project" value="TreeGrafter"/>
</dbReference>